<organism evidence="2 3">
    <name type="scientific">Cetraspora pellucida</name>
    <dbReference type="NCBI Taxonomy" id="1433469"/>
    <lineage>
        <taxon>Eukaryota</taxon>
        <taxon>Fungi</taxon>
        <taxon>Fungi incertae sedis</taxon>
        <taxon>Mucoromycota</taxon>
        <taxon>Glomeromycotina</taxon>
        <taxon>Glomeromycetes</taxon>
        <taxon>Diversisporales</taxon>
        <taxon>Gigasporaceae</taxon>
        <taxon>Cetraspora</taxon>
    </lineage>
</organism>
<keyword evidence="3" id="KW-1185">Reference proteome</keyword>
<dbReference type="OrthoDB" id="10550156at2759"/>
<gene>
    <name evidence="2" type="ORF">CPELLU_LOCUS15852</name>
</gene>
<reference evidence="2" key="1">
    <citation type="submission" date="2021-06" db="EMBL/GenBank/DDBJ databases">
        <authorList>
            <person name="Kallberg Y."/>
            <person name="Tangrot J."/>
            <person name="Rosling A."/>
        </authorList>
    </citation>
    <scope>NUCLEOTIDE SEQUENCE</scope>
    <source>
        <strain evidence="2">FL966</strain>
    </source>
</reference>
<evidence type="ECO:0000313" key="3">
    <source>
        <dbReference type="Proteomes" id="UP000789759"/>
    </source>
</evidence>
<dbReference type="AlphaFoldDB" id="A0A9N9NWL3"/>
<proteinExistence type="predicted"/>
<protein>
    <submittedName>
        <fullName evidence="2">17183_t:CDS:1</fullName>
    </submittedName>
</protein>
<evidence type="ECO:0000256" key="1">
    <source>
        <dbReference type="SAM" id="Phobius"/>
    </source>
</evidence>
<evidence type="ECO:0000313" key="2">
    <source>
        <dbReference type="EMBL" id="CAG8770623.1"/>
    </source>
</evidence>
<comment type="caution">
    <text evidence="2">The sequence shown here is derived from an EMBL/GenBank/DDBJ whole genome shotgun (WGS) entry which is preliminary data.</text>
</comment>
<accession>A0A9N9NWL3</accession>
<dbReference type="EMBL" id="CAJVQA010021777">
    <property type="protein sequence ID" value="CAG8770623.1"/>
    <property type="molecule type" value="Genomic_DNA"/>
</dbReference>
<name>A0A9N9NWL3_9GLOM</name>
<sequence>MFSNLVSNLHQEILTLNCFKLHKLSHIPSLISTLSGLVPIDLISTIHNTFILYHTATLLFIKFLLHLNQQIYKQIWILYCILQSAQPSTTSSINSTYNSPSSLSLPPISILQIITRIDLWTIQWIKYYTPLLYIITNTQI</sequence>
<keyword evidence="1" id="KW-0472">Membrane</keyword>
<keyword evidence="1" id="KW-0812">Transmembrane</keyword>
<feature type="transmembrane region" description="Helical" evidence="1">
    <location>
        <begin position="42"/>
        <end position="65"/>
    </location>
</feature>
<dbReference type="Proteomes" id="UP000789759">
    <property type="component" value="Unassembled WGS sequence"/>
</dbReference>
<keyword evidence="1" id="KW-1133">Transmembrane helix</keyword>